<dbReference type="SMART" id="SM01411">
    <property type="entry name" value="Ephrin_rec_like"/>
    <property type="match status" value="3"/>
</dbReference>
<dbReference type="GO" id="GO:0005615">
    <property type="term" value="C:extracellular space"/>
    <property type="evidence" value="ECO:0007669"/>
    <property type="project" value="TreeGrafter"/>
</dbReference>
<feature type="domain" description="Tyrosine-protein kinase ephrin type A/B receptor-like" evidence="1">
    <location>
        <begin position="8"/>
        <end position="55"/>
    </location>
</feature>
<evidence type="ECO:0000259" key="1">
    <source>
        <dbReference type="Pfam" id="PF07699"/>
    </source>
</evidence>
<dbReference type="Gene3D" id="2.10.50.10">
    <property type="entry name" value="Tumor Necrosis Factor Receptor, subunit A, domain 2"/>
    <property type="match status" value="3"/>
</dbReference>
<dbReference type="Pfam" id="PF07699">
    <property type="entry name" value="Ephrin_rec_like"/>
    <property type="match status" value="3"/>
</dbReference>
<name>A0A0C2C049_9BILA</name>
<dbReference type="AlphaFoldDB" id="A0A0C2C049"/>
<dbReference type="InterPro" id="IPR052071">
    <property type="entry name" value="SCUB_EGF-like_domain"/>
</dbReference>
<dbReference type="InterPro" id="IPR011641">
    <property type="entry name" value="Tyr-kin_ephrin_A/B_rcpt-like"/>
</dbReference>
<dbReference type="PANTHER" id="PTHR24046:SF5">
    <property type="entry name" value="EGF-LIKE DOMAIN-CONTAINING PROTEIN"/>
    <property type="match status" value="1"/>
</dbReference>
<keyword evidence="3" id="KW-1185">Reference proteome</keyword>
<dbReference type="OrthoDB" id="430340at2759"/>
<feature type="domain" description="Tyrosine-protein kinase ephrin type A/B receptor-like" evidence="1">
    <location>
        <begin position="156"/>
        <end position="196"/>
    </location>
</feature>
<proteinExistence type="predicted"/>
<gene>
    <name evidence="2" type="ORF">ANCDUO_20317</name>
</gene>
<dbReference type="Proteomes" id="UP000054047">
    <property type="component" value="Unassembled WGS sequence"/>
</dbReference>
<evidence type="ECO:0000313" key="3">
    <source>
        <dbReference type="Proteomes" id="UP000054047"/>
    </source>
</evidence>
<dbReference type="SUPFAM" id="SSF57184">
    <property type="entry name" value="Growth factor receptor domain"/>
    <property type="match status" value="2"/>
</dbReference>
<dbReference type="GO" id="GO:0007165">
    <property type="term" value="P:signal transduction"/>
    <property type="evidence" value="ECO:0007669"/>
    <property type="project" value="TreeGrafter"/>
</dbReference>
<accession>A0A0C2C049</accession>
<dbReference type="InterPro" id="IPR009030">
    <property type="entry name" value="Growth_fac_rcpt_cys_sf"/>
</dbReference>
<dbReference type="GO" id="GO:0009986">
    <property type="term" value="C:cell surface"/>
    <property type="evidence" value="ECO:0007669"/>
    <property type="project" value="TreeGrafter"/>
</dbReference>
<feature type="domain" description="Tyrosine-protein kinase ephrin type A/B receptor-like" evidence="1">
    <location>
        <begin position="81"/>
        <end position="128"/>
    </location>
</feature>
<dbReference type="EMBL" id="KN752682">
    <property type="protein sequence ID" value="KIH49608.1"/>
    <property type="molecule type" value="Genomic_DNA"/>
</dbReference>
<organism evidence="2 3">
    <name type="scientific">Ancylostoma duodenale</name>
    <dbReference type="NCBI Taxonomy" id="51022"/>
    <lineage>
        <taxon>Eukaryota</taxon>
        <taxon>Metazoa</taxon>
        <taxon>Ecdysozoa</taxon>
        <taxon>Nematoda</taxon>
        <taxon>Chromadorea</taxon>
        <taxon>Rhabditida</taxon>
        <taxon>Rhabditina</taxon>
        <taxon>Rhabditomorpha</taxon>
        <taxon>Strongyloidea</taxon>
        <taxon>Ancylostomatidae</taxon>
        <taxon>Ancylostomatinae</taxon>
        <taxon>Ancylostoma</taxon>
    </lineage>
</organism>
<reference evidence="2 3" key="1">
    <citation type="submission" date="2013-12" db="EMBL/GenBank/DDBJ databases">
        <title>Draft genome of the parsitic nematode Ancylostoma duodenale.</title>
        <authorList>
            <person name="Mitreva M."/>
        </authorList>
    </citation>
    <scope>NUCLEOTIDE SEQUENCE [LARGE SCALE GENOMIC DNA]</scope>
    <source>
        <strain evidence="2 3">Zhejiang</strain>
    </source>
</reference>
<sequence length="211" mass="22922">MCVPCAPGSYHSLATSQCELCPEGEYQHLTGRTECFKCPEGHITAGEGAINENECKGDWITTVLPESTRKRPISSVNCPAGNYFDMASSLCTPCGFGFFQPRAGSFECLACDVGKTTMSEAATTEEECRDECPGTTTESVASTRREQCNTPRCKPGQFLVKETKHCQFCPRGTFQDEEQRTTCKLCPTDHTTASQGGVFQSKAIVSCASYV</sequence>
<evidence type="ECO:0000313" key="2">
    <source>
        <dbReference type="EMBL" id="KIH49608.1"/>
    </source>
</evidence>
<protein>
    <submittedName>
        <fullName evidence="2">GCC2 and GCC3</fullName>
    </submittedName>
</protein>
<dbReference type="PANTHER" id="PTHR24046">
    <property type="entry name" value="SIGNAL PEPTIDE, CUB AND EGF-LIKE DOMAIN-CONTAINING"/>
    <property type="match status" value="1"/>
</dbReference>